<evidence type="ECO:0000256" key="6">
    <source>
        <dbReference type="ARBA" id="ARBA00022741"/>
    </source>
</evidence>
<organism evidence="13 14">
    <name type="scientific">Coprococcus comes ATCC 27758</name>
    <dbReference type="NCBI Taxonomy" id="470146"/>
    <lineage>
        <taxon>Bacteria</taxon>
        <taxon>Bacillati</taxon>
        <taxon>Bacillota</taxon>
        <taxon>Clostridia</taxon>
        <taxon>Lachnospirales</taxon>
        <taxon>Lachnospiraceae</taxon>
        <taxon>Coprococcus</taxon>
    </lineage>
</organism>
<dbReference type="PROSITE" id="PS50052">
    <property type="entry name" value="GUANYLATE_KINASE_2"/>
    <property type="match status" value="1"/>
</dbReference>
<accession>C0BBP4</accession>
<dbReference type="AlphaFoldDB" id="C0BBP4"/>
<evidence type="ECO:0000259" key="12">
    <source>
        <dbReference type="PROSITE" id="PS50052"/>
    </source>
</evidence>
<evidence type="ECO:0000313" key="14">
    <source>
        <dbReference type="Proteomes" id="UP000003793"/>
    </source>
</evidence>
<dbReference type="EMBL" id="ABVR01000041">
    <property type="protein sequence ID" value="EEG89518.1"/>
    <property type="molecule type" value="Genomic_DNA"/>
</dbReference>
<dbReference type="PANTHER" id="PTHR23117:SF13">
    <property type="entry name" value="GUANYLATE KINASE"/>
    <property type="match status" value="1"/>
</dbReference>
<comment type="function">
    <text evidence="1 11">Essential for recycling GMP and indirectly, cGMP.</text>
</comment>
<dbReference type="EC" id="2.7.4.8" evidence="3 11"/>
<dbReference type="InterPro" id="IPR008145">
    <property type="entry name" value="GK/Ca_channel_bsu"/>
</dbReference>
<dbReference type="PROSITE" id="PS00856">
    <property type="entry name" value="GUANYLATE_KINASE_1"/>
    <property type="match status" value="1"/>
</dbReference>
<dbReference type="GO" id="GO:0005829">
    <property type="term" value="C:cytosol"/>
    <property type="evidence" value="ECO:0007669"/>
    <property type="project" value="TreeGrafter"/>
</dbReference>
<proteinExistence type="inferred from homology"/>
<dbReference type="NCBIfam" id="TIGR03263">
    <property type="entry name" value="guanyl_kin"/>
    <property type="match status" value="1"/>
</dbReference>
<dbReference type="FunFam" id="3.30.63.10:FF:000002">
    <property type="entry name" value="Guanylate kinase 1"/>
    <property type="match status" value="1"/>
</dbReference>
<comment type="subcellular location">
    <subcellularLocation>
        <location evidence="11">Cytoplasm</location>
    </subcellularLocation>
</comment>
<dbReference type="SUPFAM" id="SSF52540">
    <property type="entry name" value="P-loop containing nucleoside triphosphate hydrolases"/>
    <property type="match status" value="1"/>
</dbReference>
<dbReference type="Gene3D" id="3.30.63.10">
    <property type="entry name" value="Guanylate Kinase phosphate binding domain"/>
    <property type="match status" value="1"/>
</dbReference>
<comment type="similarity">
    <text evidence="2 11">Belongs to the guanylate kinase family.</text>
</comment>
<evidence type="ECO:0000313" key="13">
    <source>
        <dbReference type="EMBL" id="EEG89518.1"/>
    </source>
</evidence>
<evidence type="ECO:0000256" key="2">
    <source>
        <dbReference type="ARBA" id="ARBA00005790"/>
    </source>
</evidence>
<dbReference type="Proteomes" id="UP000003793">
    <property type="component" value="Unassembled WGS sequence"/>
</dbReference>
<comment type="caution">
    <text evidence="13">The sequence shown here is derived from an EMBL/GenBank/DDBJ whole genome shotgun (WGS) entry which is preliminary data.</text>
</comment>
<name>C0BBP4_9FIRM</name>
<keyword evidence="7 11" id="KW-0418">Kinase</keyword>
<dbReference type="InterPro" id="IPR020590">
    <property type="entry name" value="Guanylate_kinase_CS"/>
</dbReference>
<dbReference type="HAMAP" id="MF_00328">
    <property type="entry name" value="Guanylate_kinase"/>
    <property type="match status" value="1"/>
</dbReference>
<keyword evidence="11" id="KW-0963">Cytoplasm</keyword>
<dbReference type="GO" id="GO:0005524">
    <property type="term" value="F:ATP binding"/>
    <property type="evidence" value="ECO:0007669"/>
    <property type="project" value="UniProtKB-UniRule"/>
</dbReference>
<dbReference type="PANTHER" id="PTHR23117">
    <property type="entry name" value="GUANYLATE KINASE-RELATED"/>
    <property type="match status" value="1"/>
</dbReference>
<evidence type="ECO:0000256" key="4">
    <source>
        <dbReference type="ARBA" id="ARBA00016296"/>
    </source>
</evidence>
<dbReference type="Pfam" id="PF00625">
    <property type="entry name" value="Guanylate_kin"/>
    <property type="match status" value="1"/>
</dbReference>
<evidence type="ECO:0000256" key="8">
    <source>
        <dbReference type="ARBA" id="ARBA00022840"/>
    </source>
</evidence>
<sequence>MSEYAGELIMREKKGILIVVSGFSGAGKGTLMKKLMQDYDNYALSISATTRQPRVGEEDGREYFFRTKEEFEKMIARDELIEYARYVENYYGTPKQYVMEQLEAGKDVILEIEIQGALKVKEKYPDTLLMFVTPPSAQVLKDRLVGRGTETAEVIDSRMKRAVEESQGVEKYDYLVINDDLERCAKEMHSIIQGEHDRVSRNADFIDDIRKELKEL</sequence>
<dbReference type="InterPro" id="IPR027417">
    <property type="entry name" value="P-loop_NTPase"/>
</dbReference>
<evidence type="ECO:0000256" key="9">
    <source>
        <dbReference type="ARBA" id="ARBA00030128"/>
    </source>
</evidence>
<feature type="binding site" evidence="11">
    <location>
        <begin position="22"/>
        <end position="29"/>
    </location>
    <ligand>
        <name>ATP</name>
        <dbReference type="ChEBI" id="CHEBI:30616"/>
    </ligand>
</feature>
<keyword evidence="6 11" id="KW-0547">Nucleotide-binding</keyword>
<reference evidence="13 14" key="1">
    <citation type="submission" date="2009-02" db="EMBL/GenBank/DDBJ databases">
        <authorList>
            <person name="Fulton L."/>
            <person name="Clifton S."/>
            <person name="Fulton B."/>
            <person name="Xu J."/>
            <person name="Minx P."/>
            <person name="Pepin K.H."/>
            <person name="Johnson M."/>
            <person name="Bhonagiri V."/>
            <person name="Nash W.E."/>
            <person name="Mardis E.R."/>
            <person name="Wilson R.K."/>
        </authorList>
    </citation>
    <scope>NUCLEOTIDE SEQUENCE [LARGE SCALE GENOMIC DNA]</scope>
    <source>
        <strain evidence="13 14">ATCC 27758</strain>
    </source>
</reference>
<comment type="catalytic activity">
    <reaction evidence="10 11">
        <text>GMP + ATP = GDP + ADP</text>
        <dbReference type="Rhea" id="RHEA:20780"/>
        <dbReference type="ChEBI" id="CHEBI:30616"/>
        <dbReference type="ChEBI" id="CHEBI:58115"/>
        <dbReference type="ChEBI" id="CHEBI:58189"/>
        <dbReference type="ChEBI" id="CHEBI:456216"/>
        <dbReference type="EC" id="2.7.4.8"/>
    </reaction>
</comment>
<reference evidence="13 14" key="2">
    <citation type="submission" date="2009-03" db="EMBL/GenBank/DDBJ databases">
        <title>Draft genome sequence of Coprococcus comes (ATCC 27758).</title>
        <authorList>
            <person name="Sudarsanam P."/>
            <person name="Ley R."/>
            <person name="Guruge J."/>
            <person name="Turnbaugh P.J."/>
            <person name="Mahowald M."/>
            <person name="Liep D."/>
            <person name="Gordon J."/>
        </authorList>
    </citation>
    <scope>NUCLEOTIDE SEQUENCE [LARGE SCALE GENOMIC DNA]</scope>
    <source>
        <strain evidence="13 14">ATCC 27758</strain>
    </source>
</reference>
<dbReference type="SMART" id="SM00072">
    <property type="entry name" value="GuKc"/>
    <property type="match status" value="1"/>
</dbReference>
<feature type="domain" description="Guanylate kinase-like" evidence="12">
    <location>
        <begin position="15"/>
        <end position="193"/>
    </location>
</feature>
<dbReference type="InterPro" id="IPR017665">
    <property type="entry name" value="Guanylate_kinase"/>
</dbReference>
<evidence type="ECO:0000256" key="3">
    <source>
        <dbReference type="ARBA" id="ARBA00012961"/>
    </source>
</evidence>
<dbReference type="InterPro" id="IPR008144">
    <property type="entry name" value="Guanylate_kin-like_dom"/>
</dbReference>
<dbReference type="GO" id="GO:0004385">
    <property type="term" value="F:GMP kinase activity"/>
    <property type="evidence" value="ECO:0007669"/>
    <property type="project" value="UniProtKB-UniRule"/>
</dbReference>
<evidence type="ECO:0000256" key="7">
    <source>
        <dbReference type="ARBA" id="ARBA00022777"/>
    </source>
</evidence>
<dbReference type="Gene3D" id="3.40.50.300">
    <property type="entry name" value="P-loop containing nucleotide triphosphate hydrolases"/>
    <property type="match status" value="1"/>
</dbReference>
<protein>
    <recommendedName>
        <fullName evidence="4 11">Guanylate kinase</fullName>
        <ecNumber evidence="3 11">2.7.4.8</ecNumber>
    </recommendedName>
    <alternativeName>
        <fullName evidence="9 11">GMP kinase</fullName>
    </alternativeName>
</protein>
<dbReference type="HOGENOM" id="CLU_001715_1_2_9"/>
<evidence type="ECO:0000256" key="11">
    <source>
        <dbReference type="HAMAP-Rule" id="MF_00328"/>
    </source>
</evidence>
<keyword evidence="5 11" id="KW-0808">Transferase</keyword>
<gene>
    <name evidence="11 13" type="primary">gmk</name>
    <name evidence="13" type="ORF">COPCOM_02502</name>
</gene>
<evidence type="ECO:0000256" key="10">
    <source>
        <dbReference type="ARBA" id="ARBA00048594"/>
    </source>
</evidence>
<keyword evidence="8 11" id="KW-0067">ATP-binding</keyword>
<evidence type="ECO:0000256" key="5">
    <source>
        <dbReference type="ARBA" id="ARBA00022679"/>
    </source>
</evidence>
<dbReference type="CDD" id="cd00071">
    <property type="entry name" value="GMPK"/>
    <property type="match status" value="1"/>
</dbReference>
<evidence type="ECO:0000256" key="1">
    <source>
        <dbReference type="ARBA" id="ARBA00003531"/>
    </source>
</evidence>